<keyword evidence="9" id="KW-1133">Transmembrane helix</keyword>
<dbReference type="RefSeq" id="WP_175590706.1">
    <property type="nucleotide sequence ID" value="NZ_JABWGN010000006.1"/>
</dbReference>
<organism evidence="11 12">
    <name type="scientific">Nonomuraea montanisoli</name>
    <dbReference type="NCBI Taxonomy" id="2741721"/>
    <lineage>
        <taxon>Bacteria</taxon>
        <taxon>Bacillati</taxon>
        <taxon>Actinomycetota</taxon>
        <taxon>Actinomycetes</taxon>
        <taxon>Streptosporangiales</taxon>
        <taxon>Streptosporangiaceae</taxon>
        <taxon>Nonomuraea</taxon>
    </lineage>
</organism>
<evidence type="ECO:0000256" key="2">
    <source>
        <dbReference type="ARBA" id="ARBA00012438"/>
    </source>
</evidence>
<keyword evidence="6 11" id="KW-0418">Kinase</keyword>
<dbReference type="Pfam" id="PF23539">
    <property type="entry name" value="DUF7134"/>
    <property type="match status" value="1"/>
</dbReference>
<dbReference type="GO" id="GO:0000155">
    <property type="term" value="F:phosphorelay sensor kinase activity"/>
    <property type="evidence" value="ECO:0007669"/>
    <property type="project" value="InterPro"/>
</dbReference>
<evidence type="ECO:0000256" key="4">
    <source>
        <dbReference type="ARBA" id="ARBA00022679"/>
    </source>
</evidence>
<dbReference type="PANTHER" id="PTHR24421">
    <property type="entry name" value="NITRATE/NITRITE SENSOR PROTEIN NARX-RELATED"/>
    <property type="match status" value="1"/>
</dbReference>
<feature type="transmembrane region" description="Helical" evidence="9">
    <location>
        <begin position="73"/>
        <end position="93"/>
    </location>
</feature>
<reference evidence="11 12" key="1">
    <citation type="submission" date="2020-06" db="EMBL/GenBank/DDBJ databases">
        <title>Nonomuraea sp. SMC257, a novel actinomycete isolated from soil.</title>
        <authorList>
            <person name="Chanama M."/>
        </authorList>
    </citation>
    <scope>NUCLEOTIDE SEQUENCE [LARGE SCALE GENOMIC DNA]</scope>
    <source>
        <strain evidence="11 12">SMC257</strain>
    </source>
</reference>
<dbReference type="SUPFAM" id="SSF55874">
    <property type="entry name" value="ATPase domain of HSP90 chaperone/DNA topoisomerase II/histidine kinase"/>
    <property type="match status" value="1"/>
</dbReference>
<keyword evidence="5" id="KW-0547">Nucleotide-binding</keyword>
<dbReference type="GO" id="GO:0046983">
    <property type="term" value="F:protein dimerization activity"/>
    <property type="evidence" value="ECO:0007669"/>
    <property type="project" value="InterPro"/>
</dbReference>
<dbReference type="Gene3D" id="3.30.565.10">
    <property type="entry name" value="Histidine kinase-like ATPase, C-terminal domain"/>
    <property type="match status" value="1"/>
</dbReference>
<protein>
    <recommendedName>
        <fullName evidence="2">histidine kinase</fullName>
        <ecNumber evidence="2">2.7.13.3</ecNumber>
    </recommendedName>
</protein>
<feature type="transmembrane region" description="Helical" evidence="9">
    <location>
        <begin position="50"/>
        <end position="66"/>
    </location>
</feature>
<keyword evidence="9" id="KW-0812">Transmembrane</keyword>
<dbReference type="EC" id="2.7.13.3" evidence="2"/>
<dbReference type="GO" id="GO:0016020">
    <property type="term" value="C:membrane"/>
    <property type="evidence" value="ECO:0007669"/>
    <property type="project" value="InterPro"/>
</dbReference>
<evidence type="ECO:0000256" key="9">
    <source>
        <dbReference type="SAM" id="Phobius"/>
    </source>
</evidence>
<evidence type="ECO:0000256" key="8">
    <source>
        <dbReference type="ARBA" id="ARBA00023012"/>
    </source>
</evidence>
<evidence type="ECO:0000313" key="11">
    <source>
        <dbReference type="EMBL" id="NUW33272.1"/>
    </source>
</evidence>
<accession>A0A7Y6M3I5</accession>
<feature type="domain" description="Histidine kinase/HSP90-like ATPase" evidence="10">
    <location>
        <begin position="291"/>
        <end position="380"/>
    </location>
</feature>
<dbReference type="Gene3D" id="1.20.5.1930">
    <property type="match status" value="1"/>
</dbReference>
<keyword evidence="3" id="KW-0597">Phosphoprotein</keyword>
<dbReference type="InterPro" id="IPR050482">
    <property type="entry name" value="Sensor_HK_TwoCompSys"/>
</dbReference>
<dbReference type="SMART" id="SM00387">
    <property type="entry name" value="HATPase_c"/>
    <property type="match status" value="1"/>
</dbReference>
<dbReference type="InterPro" id="IPR011712">
    <property type="entry name" value="Sig_transdc_His_kin_sub3_dim/P"/>
</dbReference>
<dbReference type="InterPro" id="IPR055558">
    <property type="entry name" value="DUF7134"/>
</dbReference>
<comment type="catalytic activity">
    <reaction evidence="1">
        <text>ATP + protein L-histidine = ADP + protein N-phospho-L-histidine.</text>
        <dbReference type="EC" id="2.7.13.3"/>
    </reaction>
</comment>
<name>A0A7Y6M3I5_9ACTN</name>
<evidence type="ECO:0000256" key="7">
    <source>
        <dbReference type="ARBA" id="ARBA00022840"/>
    </source>
</evidence>
<comment type="caution">
    <text evidence="11">The sequence shown here is derived from an EMBL/GenBank/DDBJ whole genome shotgun (WGS) entry which is preliminary data.</text>
</comment>
<gene>
    <name evidence="11" type="ORF">HTZ77_17805</name>
</gene>
<evidence type="ECO:0000313" key="12">
    <source>
        <dbReference type="Proteomes" id="UP000586042"/>
    </source>
</evidence>
<evidence type="ECO:0000259" key="10">
    <source>
        <dbReference type="SMART" id="SM00387"/>
    </source>
</evidence>
<dbReference type="InterPro" id="IPR036890">
    <property type="entry name" value="HATPase_C_sf"/>
</dbReference>
<dbReference type="GO" id="GO:0005524">
    <property type="term" value="F:ATP binding"/>
    <property type="evidence" value="ECO:0007669"/>
    <property type="project" value="UniProtKB-KW"/>
</dbReference>
<dbReference type="Pfam" id="PF07730">
    <property type="entry name" value="HisKA_3"/>
    <property type="match status" value="1"/>
</dbReference>
<dbReference type="AlphaFoldDB" id="A0A7Y6M3I5"/>
<keyword evidence="12" id="KW-1185">Reference proteome</keyword>
<evidence type="ECO:0000256" key="5">
    <source>
        <dbReference type="ARBA" id="ARBA00022741"/>
    </source>
</evidence>
<dbReference type="Pfam" id="PF02518">
    <property type="entry name" value="HATPase_c"/>
    <property type="match status" value="1"/>
</dbReference>
<evidence type="ECO:0000256" key="3">
    <source>
        <dbReference type="ARBA" id="ARBA00022553"/>
    </source>
</evidence>
<dbReference type="PANTHER" id="PTHR24421:SF10">
    <property type="entry name" value="NITRATE_NITRITE SENSOR PROTEIN NARQ"/>
    <property type="match status" value="1"/>
</dbReference>
<keyword evidence="9" id="KW-0472">Membrane</keyword>
<proteinExistence type="predicted"/>
<keyword evidence="8" id="KW-0902">Two-component regulatory system</keyword>
<evidence type="ECO:0000256" key="6">
    <source>
        <dbReference type="ARBA" id="ARBA00022777"/>
    </source>
</evidence>
<sequence>MINAGHAGGAPTARASAWAARFSGRRADGAIAAATTAATLGPLLVPAPKAWWIIALGVLASAPVYWRRRAPMAVALFVGAAMTVLVFWEKPFLPFGPLVAVHAIADLSPTGKRLAAIPAIAAVVGMSLALPGEDSETFRLVGIAFVAAYALGTSARANRSRTAELAERERRREQEHIAAVAEERARIARDMHDIITHSVGLMVVQAEAGPVVVRSDARRAEAVFDAIADTGRGALTELRGLLTALRASAAPAAEDLGPVQPRLDGLASLAERSGLDVLMTVEGERRRIPGSLEAAVYRIVQEALTNVRKHAGVRTVRLRLRWTPGELLVEIADEGGGPRRGSSGYGLVGMRERALACGGTFSAGPGQDGGFMVRAVFPLE</sequence>
<dbReference type="InterPro" id="IPR003594">
    <property type="entry name" value="HATPase_dom"/>
</dbReference>
<evidence type="ECO:0000256" key="1">
    <source>
        <dbReference type="ARBA" id="ARBA00000085"/>
    </source>
</evidence>
<dbReference type="CDD" id="cd16917">
    <property type="entry name" value="HATPase_UhpB-NarQ-NarX-like"/>
    <property type="match status" value="1"/>
</dbReference>
<keyword evidence="4" id="KW-0808">Transferase</keyword>
<dbReference type="EMBL" id="JABWGN010000006">
    <property type="protein sequence ID" value="NUW33272.1"/>
    <property type="molecule type" value="Genomic_DNA"/>
</dbReference>
<keyword evidence="7" id="KW-0067">ATP-binding</keyword>
<dbReference type="Proteomes" id="UP000586042">
    <property type="component" value="Unassembled WGS sequence"/>
</dbReference>